<evidence type="ECO:0000313" key="3">
    <source>
        <dbReference type="Proteomes" id="UP000199518"/>
    </source>
</evidence>
<name>A0A1I3HM57_9PLAN</name>
<sequence length="76" mass="7906">MSRVPSNVSPESQRPGTFAAALGLLAGCAVTLLGVAGSLSPEIILFRACVASAVAFMVAVVVLAYWKSVTPRREED</sequence>
<dbReference type="EMBL" id="FOQD01000008">
    <property type="protein sequence ID" value="SFI36804.1"/>
    <property type="molecule type" value="Genomic_DNA"/>
</dbReference>
<feature type="transmembrane region" description="Helical" evidence="1">
    <location>
        <begin position="16"/>
        <end position="37"/>
    </location>
</feature>
<dbReference type="PROSITE" id="PS51257">
    <property type="entry name" value="PROKAR_LIPOPROTEIN"/>
    <property type="match status" value="1"/>
</dbReference>
<keyword evidence="1" id="KW-1133">Transmembrane helix</keyword>
<keyword evidence="1" id="KW-0812">Transmembrane</keyword>
<feature type="transmembrane region" description="Helical" evidence="1">
    <location>
        <begin position="44"/>
        <end position="66"/>
    </location>
</feature>
<proteinExistence type="predicted"/>
<reference evidence="3" key="1">
    <citation type="submission" date="2016-10" db="EMBL/GenBank/DDBJ databases">
        <authorList>
            <person name="Varghese N."/>
            <person name="Submissions S."/>
        </authorList>
    </citation>
    <scope>NUCLEOTIDE SEQUENCE [LARGE SCALE GENOMIC DNA]</scope>
    <source>
        <strain evidence="3">DSM 26348</strain>
    </source>
</reference>
<evidence type="ECO:0000256" key="1">
    <source>
        <dbReference type="SAM" id="Phobius"/>
    </source>
</evidence>
<dbReference type="STRING" id="1576369.SAMN05421753_108119"/>
<dbReference type="Proteomes" id="UP000199518">
    <property type="component" value="Unassembled WGS sequence"/>
</dbReference>
<evidence type="ECO:0000313" key="2">
    <source>
        <dbReference type="EMBL" id="SFI36804.1"/>
    </source>
</evidence>
<dbReference type="RefSeq" id="WP_092050403.1">
    <property type="nucleotide sequence ID" value="NZ_FOQD01000008.1"/>
</dbReference>
<protein>
    <submittedName>
        <fullName evidence="2">Uncharacterized protein</fullName>
    </submittedName>
</protein>
<organism evidence="2 3">
    <name type="scientific">Planctomicrobium piriforme</name>
    <dbReference type="NCBI Taxonomy" id="1576369"/>
    <lineage>
        <taxon>Bacteria</taxon>
        <taxon>Pseudomonadati</taxon>
        <taxon>Planctomycetota</taxon>
        <taxon>Planctomycetia</taxon>
        <taxon>Planctomycetales</taxon>
        <taxon>Planctomycetaceae</taxon>
        <taxon>Planctomicrobium</taxon>
    </lineage>
</organism>
<dbReference type="AlphaFoldDB" id="A0A1I3HM57"/>
<keyword evidence="1" id="KW-0472">Membrane</keyword>
<keyword evidence="3" id="KW-1185">Reference proteome</keyword>
<gene>
    <name evidence="2" type="ORF">SAMN05421753_108119</name>
</gene>
<accession>A0A1I3HM57</accession>